<dbReference type="PANTHER" id="PTHR14296">
    <property type="entry name" value="REMODELING AND SPACING FACTOR 1"/>
    <property type="match status" value="1"/>
</dbReference>
<feature type="region of interest" description="Disordered" evidence="5">
    <location>
        <begin position="382"/>
        <end position="488"/>
    </location>
</feature>
<feature type="compositionally biased region" description="Basic and acidic residues" evidence="5">
    <location>
        <begin position="194"/>
        <end position="241"/>
    </location>
</feature>
<keyword evidence="8" id="KW-1185">Reference proteome</keyword>
<dbReference type="InterPro" id="IPR011011">
    <property type="entry name" value="Znf_FYVE_PHD"/>
</dbReference>
<evidence type="ECO:0000259" key="6">
    <source>
        <dbReference type="PROSITE" id="PS50016"/>
    </source>
</evidence>
<feature type="compositionally biased region" description="Polar residues" evidence="5">
    <location>
        <begin position="2041"/>
        <end position="2058"/>
    </location>
</feature>
<dbReference type="InterPro" id="IPR019787">
    <property type="entry name" value="Znf_PHD-finger"/>
</dbReference>
<dbReference type="GO" id="GO:0031213">
    <property type="term" value="C:RSF complex"/>
    <property type="evidence" value="ECO:0007669"/>
    <property type="project" value="InterPro"/>
</dbReference>
<dbReference type="GO" id="GO:0008270">
    <property type="term" value="F:zinc ion binding"/>
    <property type="evidence" value="ECO:0007669"/>
    <property type="project" value="UniProtKB-KW"/>
</dbReference>
<feature type="region of interest" description="Disordered" evidence="5">
    <location>
        <begin position="880"/>
        <end position="905"/>
    </location>
</feature>
<gene>
    <name evidence="7" type="ORF">MEDL_685</name>
</gene>
<dbReference type="InterPro" id="IPR019786">
    <property type="entry name" value="Zinc_finger_PHD-type_CS"/>
</dbReference>
<feature type="compositionally biased region" description="Polar residues" evidence="5">
    <location>
        <begin position="1487"/>
        <end position="1499"/>
    </location>
</feature>
<feature type="compositionally biased region" description="Basic and acidic residues" evidence="5">
    <location>
        <begin position="1356"/>
        <end position="1368"/>
    </location>
</feature>
<evidence type="ECO:0000313" key="7">
    <source>
        <dbReference type="EMBL" id="CAG2185049.1"/>
    </source>
</evidence>
<dbReference type="PROSITE" id="PS50016">
    <property type="entry name" value="ZF_PHD_2"/>
    <property type="match status" value="1"/>
</dbReference>
<feature type="compositionally biased region" description="Polar residues" evidence="5">
    <location>
        <begin position="2069"/>
        <end position="2081"/>
    </location>
</feature>
<accession>A0A8S3PMR7</accession>
<feature type="compositionally biased region" description="Basic and acidic residues" evidence="5">
    <location>
        <begin position="2302"/>
        <end position="2316"/>
    </location>
</feature>
<feature type="compositionally biased region" description="Basic residues" evidence="5">
    <location>
        <begin position="608"/>
        <end position="620"/>
    </location>
</feature>
<evidence type="ECO:0000256" key="3">
    <source>
        <dbReference type="ARBA" id="ARBA00022833"/>
    </source>
</evidence>
<feature type="compositionally biased region" description="Basic residues" evidence="5">
    <location>
        <begin position="732"/>
        <end position="744"/>
    </location>
</feature>
<dbReference type="EMBL" id="CAJPWZ010000060">
    <property type="protein sequence ID" value="CAG2185049.1"/>
    <property type="molecule type" value="Genomic_DNA"/>
</dbReference>
<feature type="compositionally biased region" description="Basic residues" evidence="5">
    <location>
        <begin position="689"/>
        <end position="701"/>
    </location>
</feature>
<feature type="compositionally biased region" description="Basic and acidic residues" evidence="5">
    <location>
        <begin position="171"/>
        <end position="183"/>
    </location>
</feature>
<dbReference type="InterPro" id="IPR013083">
    <property type="entry name" value="Znf_RING/FYVE/PHD"/>
</dbReference>
<dbReference type="OrthoDB" id="10055895at2759"/>
<sequence>MAAESLCHNDPNFAVICNFWDRYGEMIGLKEISYSDLERWLEDTKQVPVPLIDLHVRLLRRIGKTSVTANRWERYIIKFCHTYSNVDAWEIEKFGYKHCKLTTKLKLLKDNECNLRVYREDLDDNDDETWEIVCKTRNDLAELVARLEKEINGGITKDLTDIHSSTSNSVKSEEAEDEKKLATSDDSQDSLPNVKKDPEKKNDLKKLDEVDGVVNKKEENDDKKDVKTEAEENNEKKDIKDEIRKCDEKKDIKIEIKKCDEKENIKEESEKCDEKKNTKKETKDCEEKKDCKVDTIDSEEKKDVKVEISVCGKEKKEDNHDNTDTEDTVIIKKEPVDNSSGEKLEVKNQDTAADVVNVITAKDDNIEKADISLEEKKKEIKCIDQKESKEKSPSPNIPSSEISVIDKGAEKDLKKQTNSVNDSKSNNKSELITVKENDNDESKIKNSKDVCKKLESEKDNSENCDIKSIKTSEISKTDTQNSASDNKFSTSKFYGAICDNADKTVELTEEIKCGCDDKKGGKQDIPKNDSETDKEVNDVSDNNVRRSSRSHTTRTQSQDSQVKDNKCESNSNLENTAVLSKTDETLQVNNMNKHDNGDLEKENNKTPSKSKSKVKGKKRPLLFEDNSTEDSPTVEPESKKSKQTKKILTKKSPAKVKSSTEDTDDSDDIPLSQIKGTPKSSGKQTPKATPKKLTPKGKKGKKSEPTPTRKSSRPVKKKKFDSDEEEKESSSKSKKSSSSKKSKVKSTDADSEDDDETPLKALQKSESETEEEEEDKGGRRRSSRVKKLLKKAKKKEITPPPSSFEEDDDEEDDHSDFTVPDSGDSEDEFNPAPKGRNARRQAAIQGYDLTVTYSGDLEDEFNPAPKGRNTRRQAAIQGYDFTVPDSGDSEDEFNPAPKRRNARRQTAIQDTQECLVEEIPNDTPCIHCQKTDRPEWLLLCDKCDDGFHTACLRPPLMIIPDGDWFCPPCEHKRLLEKLQISLKDLDIIMKKKDRLIKRKERLAFVGISLDNILKDVRRSRGKDMANIYMAEGREYVSEEEEGKPSPVGGGRKKEEGRRLTNLSDEDDNEEESGDEYKCSDDTSEPPEEVEEDDDDVSDYSLDGEGWCRKGTRRSARRNARSKQYKDFVVDEEDSDYGPRRKSARSTRASTRQRRKHKEVWSEEEEEEEEETDESIDTDDLCSEDSGPTKKKKNRKEIDKKVFREKEKKKGKHSAKRRRIVDSEDEGSERSEKSEESESKSESDDSSVDMGKIKKAAKRKLSKRRYSESSSESEKSESSEPSRNRRRNIAKRVNYKAIAGSDSDATEVSEDKSGSEKDKRTKKKNAIRDDSTDTDDYYDKKSEESEEGETTEEDEKEPVSPKKQKKDEKEDKEDDETEEDSEDEDSQSEIKGQDRKIPKKKDKVRKSIEKGKETLHKDSVSEHESDKEPTNSPQDTNDTKPIIESQNEAQISTSTVPDSSDTPVCQNNAGVVRPSPQYSMGQNYAEGNFTNQPGQQQFQGRSPPYGSPPQQQFSPPHSSYQSQQPGHMMRQGPPLSQNYPPQMRQVNFPVSTSSQPFTSMSTSQGTISSPPYPTMQERPQYSSQVPHSQGQVFGRSIQGQPIMRGPHPGQQDGGQMHQGIRPEMMGQMRGQPMPQQDGQIIRGPPMPQDGQMTRGPPMPQEGQMIRGQPIPQDGQMIRGPPMPQQDGQMIRGPFYPNQQMMMGGRFPNQQQMMMQGQYSSYQSGQMMRGPYPGQSTMMRGPYPNTSQQDNLRGSNQEGAVTDQNREDKDSRMKSPPSSQPGLPERPMMPGQQPSFQSTPMIRGPFHGQPHRPMARGPFYGQPERHMMPGQEGHFRPGFPYPAQQRPGLHPNQQGFPHRPLQPGQQMPPSHISGPPVSSPTIGSPPVQETNQQFFPPRQPQPRSQMSPSHTPQAIVPVDRAKDVHTDQNVKNELDQTSQSISGKDVMRAAISAKVKDESSSVQQINSKQNKIPEESLETRKDTDVVVSDTQTSSEKDIKDHVEQSSKNKKENKLDSNQPKDIKKTSSESEKPDGQIVTELLSEANSKNLPQSQVTSASSDADTDKQKISEEQTTGIESTSGNESDPKVPKSDIEIMPGSQSSQKSGTHPEEKTMLSGPLPNPAEKTTISGPLPNLPEGSMIRGPQTIPPEGSMIRGPQPNPPEGSMIRGPQPIPPEGSIIRGPQPNPPEGSMIRGPHPYQQGMFRGQFNEMMSLMSNQRMQFQQGSIGMPQRPNMQGPPSFVGQVPRNVIPRMRPEHMRPMNPNFQRPMYGPGPMSYQQHPGVPTGFGPRLEMGMRMPQSSGPDETKADSPSKSKMQEGSDSSATSTNEPTKAKKPRKPRQTKKEKMKAQAESKPQPSSGPNVPGQEFQPQQQPQMVPGPQYQMPISRPMHPQQGPFMRPPFDNYGMNGMNQGPSDYNQMNPGMYGPPQMMPGNGGRGFMIDNLLDKHPRVQQLEPIISHEEEEESPVEPDQQTYEGEQSPSNGEKDMDEMSDIGDIVKYVMNH</sequence>
<feature type="compositionally biased region" description="Basic residues" evidence="5">
    <location>
        <begin position="778"/>
        <end position="794"/>
    </location>
</feature>
<name>A0A8S3PMR7_MYTED</name>
<feature type="compositionally biased region" description="Low complexity" evidence="5">
    <location>
        <begin position="418"/>
        <end position="429"/>
    </location>
</feature>
<feature type="domain" description="PHD-type" evidence="6">
    <location>
        <begin position="922"/>
        <end position="972"/>
    </location>
</feature>
<feature type="compositionally biased region" description="Acidic residues" evidence="5">
    <location>
        <begin position="1343"/>
        <end position="1355"/>
    </location>
</feature>
<feature type="compositionally biased region" description="Basic residues" evidence="5">
    <location>
        <begin position="1208"/>
        <end position="1218"/>
    </location>
</feature>
<feature type="compositionally biased region" description="Basic residues" evidence="5">
    <location>
        <begin position="1283"/>
        <end position="1293"/>
    </location>
</feature>
<feature type="compositionally biased region" description="Basic and acidic residues" evidence="5">
    <location>
        <begin position="1195"/>
        <end position="1207"/>
    </location>
</feature>
<feature type="compositionally biased region" description="Basic and acidic residues" evidence="5">
    <location>
        <begin position="1969"/>
        <end position="1982"/>
    </location>
</feature>
<feature type="compositionally biased region" description="Basic and acidic residues" evidence="5">
    <location>
        <begin position="1992"/>
        <end position="2031"/>
    </location>
</feature>
<feature type="compositionally biased region" description="Low complexity" evidence="5">
    <location>
        <begin position="1451"/>
        <end position="1463"/>
    </location>
</feature>
<comment type="caution">
    <text evidence="7">The sequence shown here is derived from an EMBL/GenBank/DDBJ whole genome shotgun (WGS) entry which is preliminary data.</text>
</comment>
<feature type="compositionally biased region" description="Basic and acidic residues" evidence="5">
    <location>
        <begin position="2340"/>
        <end position="2349"/>
    </location>
</feature>
<feature type="region of interest" description="Disordered" evidence="5">
    <location>
        <begin position="1034"/>
        <end position="1586"/>
    </location>
</feature>
<dbReference type="SUPFAM" id="SSF57903">
    <property type="entry name" value="FYVE/PHD zinc finger"/>
    <property type="match status" value="1"/>
</dbReference>
<feature type="compositionally biased region" description="Low complexity" evidence="5">
    <location>
        <begin position="1890"/>
        <end position="1907"/>
    </location>
</feature>
<feature type="compositionally biased region" description="Low complexity" evidence="5">
    <location>
        <begin position="2417"/>
        <end position="2430"/>
    </location>
</feature>
<evidence type="ECO:0000313" key="8">
    <source>
        <dbReference type="Proteomes" id="UP000683360"/>
    </source>
</evidence>
<organism evidence="7 8">
    <name type="scientific">Mytilus edulis</name>
    <name type="common">Blue mussel</name>
    <dbReference type="NCBI Taxonomy" id="6550"/>
    <lineage>
        <taxon>Eukaryota</taxon>
        <taxon>Metazoa</taxon>
        <taxon>Spiralia</taxon>
        <taxon>Lophotrochozoa</taxon>
        <taxon>Mollusca</taxon>
        <taxon>Bivalvia</taxon>
        <taxon>Autobranchia</taxon>
        <taxon>Pteriomorphia</taxon>
        <taxon>Mytilida</taxon>
        <taxon>Mytiloidea</taxon>
        <taxon>Mytilidae</taxon>
        <taxon>Mytilinae</taxon>
        <taxon>Mytilus</taxon>
    </lineage>
</organism>
<evidence type="ECO:0000256" key="2">
    <source>
        <dbReference type="ARBA" id="ARBA00022771"/>
    </source>
</evidence>
<feature type="compositionally biased region" description="Polar residues" evidence="5">
    <location>
        <begin position="1732"/>
        <end position="1761"/>
    </location>
</feature>
<feature type="compositionally biased region" description="Basic residues" evidence="5">
    <location>
        <begin position="1109"/>
        <end position="1122"/>
    </location>
</feature>
<keyword evidence="3" id="KW-0862">Zinc</keyword>
<protein>
    <submittedName>
        <fullName evidence="7">RSF1</fullName>
    </submittedName>
</protein>
<feature type="region of interest" description="Disordered" evidence="5">
    <location>
        <begin position="514"/>
        <end position="841"/>
    </location>
</feature>
<feature type="compositionally biased region" description="Polar residues" evidence="5">
    <location>
        <begin position="1958"/>
        <end position="1968"/>
    </location>
</feature>
<feature type="compositionally biased region" description="Basic residues" evidence="5">
    <location>
        <begin position="1139"/>
        <end position="1157"/>
    </location>
</feature>
<feature type="compositionally biased region" description="Basic and acidic residues" evidence="5">
    <location>
        <begin position="2082"/>
        <end position="2091"/>
    </location>
</feature>
<feature type="compositionally biased region" description="Acidic residues" evidence="5">
    <location>
        <begin position="804"/>
        <end position="814"/>
    </location>
</feature>
<feature type="compositionally biased region" description="Polar residues" evidence="5">
    <location>
        <begin position="1877"/>
        <end position="1889"/>
    </location>
</feature>
<feature type="compositionally biased region" description="Basic and acidic residues" evidence="5">
    <location>
        <begin position="382"/>
        <end position="392"/>
    </location>
</feature>
<dbReference type="GO" id="GO:0042393">
    <property type="term" value="F:histone binding"/>
    <property type="evidence" value="ECO:0007669"/>
    <property type="project" value="TreeGrafter"/>
</dbReference>
<feature type="compositionally biased region" description="Basic and acidic residues" evidence="5">
    <location>
        <begin position="1271"/>
        <end position="1282"/>
    </location>
</feature>
<feature type="compositionally biased region" description="Low complexity" evidence="5">
    <location>
        <begin position="393"/>
        <end position="405"/>
    </location>
</feature>
<feature type="compositionally biased region" description="Polar residues" evidence="5">
    <location>
        <begin position="2317"/>
        <end position="2328"/>
    </location>
</feature>
<evidence type="ECO:0000256" key="4">
    <source>
        <dbReference type="PROSITE-ProRule" id="PRU00146"/>
    </source>
</evidence>
<feature type="compositionally biased region" description="Acidic residues" evidence="5">
    <location>
        <begin position="1063"/>
        <end position="1073"/>
    </location>
</feature>
<feature type="compositionally biased region" description="Basic and acidic residues" evidence="5">
    <location>
        <begin position="433"/>
        <end position="476"/>
    </location>
</feature>
<feature type="compositionally biased region" description="Polar residues" evidence="5">
    <location>
        <begin position="2469"/>
        <end position="2481"/>
    </location>
</feature>
<dbReference type="GO" id="GO:0045892">
    <property type="term" value="P:negative regulation of DNA-templated transcription"/>
    <property type="evidence" value="ECO:0007669"/>
    <property type="project" value="TreeGrafter"/>
</dbReference>
<feature type="compositionally biased region" description="Basic and acidic residues" evidence="5">
    <location>
        <begin position="514"/>
        <end position="537"/>
    </location>
</feature>
<dbReference type="SMART" id="SM00249">
    <property type="entry name" value="PHD"/>
    <property type="match status" value="1"/>
</dbReference>
<dbReference type="PANTHER" id="PTHR14296:SF16">
    <property type="entry name" value="REMODELING AND SPACING FACTOR 1"/>
    <property type="match status" value="1"/>
</dbReference>
<feature type="compositionally biased region" description="Basic and acidic residues" evidence="5">
    <location>
        <begin position="1762"/>
        <end position="1771"/>
    </location>
</feature>
<feature type="compositionally biased region" description="Acidic residues" evidence="5">
    <location>
        <begin position="1081"/>
        <end position="1097"/>
    </location>
</feature>
<feature type="compositionally biased region" description="Basic and acidic residues" evidence="5">
    <location>
        <begin position="1227"/>
        <end position="1242"/>
    </location>
</feature>
<feature type="compositionally biased region" description="Basic residues" evidence="5">
    <location>
        <begin position="710"/>
        <end position="719"/>
    </location>
</feature>
<dbReference type="PROSITE" id="PS01359">
    <property type="entry name" value="ZF_PHD_1"/>
    <property type="match status" value="1"/>
</dbReference>
<reference evidence="7" key="1">
    <citation type="submission" date="2021-03" db="EMBL/GenBank/DDBJ databases">
        <authorList>
            <person name="Bekaert M."/>
        </authorList>
    </citation>
    <scope>NUCLEOTIDE SEQUENCE</scope>
</reference>
<feature type="compositionally biased region" description="Basic and acidic residues" evidence="5">
    <location>
        <begin position="1325"/>
        <end position="1342"/>
    </location>
</feature>
<feature type="compositionally biased region" description="Polar residues" evidence="5">
    <location>
        <begin position="477"/>
        <end position="488"/>
    </location>
</feature>
<feature type="compositionally biased region" description="Basic residues" evidence="5">
    <location>
        <begin position="641"/>
        <end position="654"/>
    </location>
</feature>
<feature type="compositionally biased region" description="Polar residues" evidence="5">
    <location>
        <begin position="2407"/>
        <end position="2416"/>
    </location>
</feature>
<feature type="compositionally biased region" description="Polar residues" evidence="5">
    <location>
        <begin position="1533"/>
        <end position="1568"/>
    </location>
</feature>
<proteinExistence type="predicted"/>
<feature type="region of interest" description="Disordered" evidence="5">
    <location>
        <begin position="158"/>
        <end position="241"/>
    </location>
</feature>
<dbReference type="Proteomes" id="UP000683360">
    <property type="component" value="Unassembled WGS sequence"/>
</dbReference>
<feature type="compositionally biased region" description="Basic and acidic residues" evidence="5">
    <location>
        <begin position="1917"/>
        <end position="1932"/>
    </location>
</feature>
<dbReference type="InterPro" id="IPR001965">
    <property type="entry name" value="Znf_PHD"/>
</dbReference>
<feature type="region of interest" description="Disordered" evidence="5">
    <location>
        <begin position="1718"/>
        <end position="2133"/>
    </location>
</feature>
<feature type="compositionally biased region" description="Basic and acidic residues" evidence="5">
    <location>
        <begin position="1404"/>
        <end position="1428"/>
    </location>
</feature>
<dbReference type="CDD" id="cd15543">
    <property type="entry name" value="PHD_RSF1"/>
    <property type="match status" value="1"/>
</dbReference>
<evidence type="ECO:0000256" key="5">
    <source>
        <dbReference type="SAM" id="MobiDB-lite"/>
    </source>
</evidence>
<dbReference type="Gene3D" id="3.30.40.10">
    <property type="entry name" value="Zinc/RING finger domain, C3HC4 (zinc finger)"/>
    <property type="match status" value="1"/>
</dbReference>
<feature type="compositionally biased region" description="Low complexity" evidence="5">
    <location>
        <begin position="2361"/>
        <end position="2383"/>
    </location>
</feature>
<feature type="compositionally biased region" description="Polar residues" evidence="5">
    <location>
        <begin position="1576"/>
        <end position="1586"/>
    </location>
</feature>
<keyword evidence="2 4" id="KW-0863">Zinc-finger</keyword>
<feature type="region of interest" description="Disordered" evidence="5">
    <location>
        <begin position="2269"/>
        <end position="2502"/>
    </location>
</feature>
<feature type="compositionally biased region" description="Basic residues" evidence="5">
    <location>
        <begin position="1252"/>
        <end position="1263"/>
    </location>
</feature>
<dbReference type="InterPro" id="IPR028938">
    <property type="entry name" value="Rsf1-like"/>
</dbReference>
<feature type="compositionally biased region" description="Polar residues" evidence="5">
    <location>
        <begin position="568"/>
        <end position="591"/>
    </location>
</feature>
<feature type="region of interest" description="Disordered" evidence="5">
    <location>
        <begin position="314"/>
        <end position="348"/>
    </location>
</feature>
<feature type="compositionally biased region" description="Basic and acidic residues" evidence="5">
    <location>
        <begin position="1308"/>
        <end position="1318"/>
    </location>
</feature>
<dbReference type="Pfam" id="PF00628">
    <property type="entry name" value="PHD"/>
    <property type="match status" value="1"/>
</dbReference>
<feature type="compositionally biased region" description="Acidic residues" evidence="5">
    <location>
        <begin position="1161"/>
        <end position="1182"/>
    </location>
</feature>
<feature type="compositionally biased region" description="Acidic residues" evidence="5">
    <location>
        <begin position="1369"/>
        <end position="1386"/>
    </location>
</feature>
<feature type="compositionally biased region" description="Low complexity" evidence="5">
    <location>
        <begin position="1501"/>
        <end position="1526"/>
    </location>
</feature>
<keyword evidence="1" id="KW-0479">Metal-binding</keyword>
<feature type="compositionally biased region" description="Basic and acidic residues" evidence="5">
    <location>
        <begin position="592"/>
        <end position="604"/>
    </location>
</feature>
<evidence type="ECO:0000256" key="1">
    <source>
        <dbReference type="ARBA" id="ARBA00022723"/>
    </source>
</evidence>